<comment type="caution">
    <text evidence="3">The sequence shown here is derived from an EMBL/GenBank/DDBJ whole genome shotgun (WGS) entry which is preliminary data.</text>
</comment>
<dbReference type="PANTHER" id="PTHR12243:SF67">
    <property type="entry name" value="COREPRESSOR OF PANGOLIN, ISOFORM A-RELATED"/>
    <property type="match status" value="1"/>
</dbReference>
<dbReference type="EMBL" id="CAJQZP010001593">
    <property type="protein sequence ID" value="CAG5055948.1"/>
    <property type="molecule type" value="Genomic_DNA"/>
</dbReference>
<dbReference type="InterPro" id="IPR006578">
    <property type="entry name" value="MADF-dom"/>
</dbReference>
<gene>
    <name evidence="3" type="ORF">PAPOLLO_LOCUS26576</name>
</gene>
<dbReference type="PROSITE" id="PS51029">
    <property type="entry name" value="MADF"/>
    <property type="match status" value="1"/>
</dbReference>
<evidence type="ECO:0000259" key="2">
    <source>
        <dbReference type="PROSITE" id="PS51029"/>
    </source>
</evidence>
<feature type="domain" description="MADF" evidence="2">
    <location>
        <begin position="5"/>
        <end position="95"/>
    </location>
</feature>
<evidence type="ECO:0000313" key="4">
    <source>
        <dbReference type="Proteomes" id="UP000691718"/>
    </source>
</evidence>
<name>A0A8S3YCR5_PARAO</name>
<evidence type="ECO:0000256" key="1">
    <source>
        <dbReference type="SAM" id="MobiDB-lite"/>
    </source>
</evidence>
<reference evidence="3" key="1">
    <citation type="submission" date="2021-04" db="EMBL/GenBank/DDBJ databases">
        <authorList>
            <person name="Tunstrom K."/>
        </authorList>
    </citation>
    <scope>NUCLEOTIDE SEQUENCE</scope>
</reference>
<sequence length="183" mass="21351">METAKLITLVRERCFLYDVKNNDYKNRAKVAEAWLEIAREMGTENGKKWSNKWKSLRDNYKKFKKSTETASGSAYKKYKNWPWAEQLRFLDDTVTLKETHSNINSENNNSTSLVSNSDNQTRPEKPMLQDDNSPQGLVEFSSHEMDELLDNAQHVMSNEARQVQSVFELWQLNLGKIMNQPLI</sequence>
<feature type="region of interest" description="Disordered" evidence="1">
    <location>
        <begin position="100"/>
        <end position="137"/>
    </location>
</feature>
<feature type="compositionally biased region" description="Low complexity" evidence="1">
    <location>
        <begin position="101"/>
        <end position="112"/>
    </location>
</feature>
<dbReference type="Pfam" id="PF10545">
    <property type="entry name" value="MADF_DNA_bdg"/>
    <property type="match status" value="1"/>
</dbReference>
<dbReference type="InterPro" id="IPR039353">
    <property type="entry name" value="TF_Adf1"/>
</dbReference>
<accession>A0A8S3YCR5</accession>
<keyword evidence="4" id="KW-1185">Reference proteome</keyword>
<proteinExistence type="predicted"/>
<dbReference type="PANTHER" id="PTHR12243">
    <property type="entry name" value="MADF DOMAIN TRANSCRIPTION FACTOR"/>
    <property type="match status" value="1"/>
</dbReference>
<dbReference type="SMART" id="SM00595">
    <property type="entry name" value="MADF"/>
    <property type="match status" value="1"/>
</dbReference>
<dbReference type="OrthoDB" id="28230at2759"/>
<dbReference type="Proteomes" id="UP000691718">
    <property type="component" value="Unassembled WGS sequence"/>
</dbReference>
<evidence type="ECO:0000313" key="3">
    <source>
        <dbReference type="EMBL" id="CAG5055948.1"/>
    </source>
</evidence>
<dbReference type="AlphaFoldDB" id="A0A8S3YCR5"/>
<organism evidence="3 4">
    <name type="scientific">Parnassius apollo</name>
    <name type="common">Apollo butterfly</name>
    <name type="synonym">Papilio apollo</name>
    <dbReference type="NCBI Taxonomy" id="110799"/>
    <lineage>
        <taxon>Eukaryota</taxon>
        <taxon>Metazoa</taxon>
        <taxon>Ecdysozoa</taxon>
        <taxon>Arthropoda</taxon>
        <taxon>Hexapoda</taxon>
        <taxon>Insecta</taxon>
        <taxon>Pterygota</taxon>
        <taxon>Neoptera</taxon>
        <taxon>Endopterygota</taxon>
        <taxon>Lepidoptera</taxon>
        <taxon>Glossata</taxon>
        <taxon>Ditrysia</taxon>
        <taxon>Papilionoidea</taxon>
        <taxon>Papilionidae</taxon>
        <taxon>Parnassiinae</taxon>
        <taxon>Parnassini</taxon>
        <taxon>Parnassius</taxon>
        <taxon>Parnassius</taxon>
    </lineage>
</organism>
<protein>
    <submittedName>
        <fullName evidence="3">(apollo) hypothetical protein</fullName>
    </submittedName>
</protein>